<dbReference type="CDD" id="cd07377">
    <property type="entry name" value="WHTH_GntR"/>
    <property type="match status" value="1"/>
</dbReference>
<dbReference type="GO" id="GO:0045892">
    <property type="term" value="P:negative regulation of DNA-templated transcription"/>
    <property type="evidence" value="ECO:0007669"/>
    <property type="project" value="TreeGrafter"/>
</dbReference>
<name>A0A158F7N3_9BURK</name>
<dbReference type="PANTHER" id="PTHR44846">
    <property type="entry name" value="MANNOSYL-D-GLYCERATE TRANSPORT/METABOLISM SYSTEM REPRESSOR MNGR-RELATED"/>
    <property type="match status" value="1"/>
</dbReference>
<organism evidence="5 6">
    <name type="scientific">Caballeronia choica</name>
    <dbReference type="NCBI Taxonomy" id="326476"/>
    <lineage>
        <taxon>Bacteria</taxon>
        <taxon>Pseudomonadati</taxon>
        <taxon>Pseudomonadota</taxon>
        <taxon>Betaproteobacteria</taxon>
        <taxon>Burkholderiales</taxon>
        <taxon>Burkholderiaceae</taxon>
        <taxon>Caballeronia</taxon>
    </lineage>
</organism>
<dbReference type="AlphaFoldDB" id="A0A158F7N3"/>
<dbReference type="Proteomes" id="UP000054770">
    <property type="component" value="Unassembled WGS sequence"/>
</dbReference>
<accession>A0A158F7N3</accession>
<dbReference type="PRINTS" id="PR00035">
    <property type="entry name" value="HTHGNTR"/>
</dbReference>
<dbReference type="SUPFAM" id="SSF46785">
    <property type="entry name" value="Winged helix' DNA-binding domain"/>
    <property type="match status" value="1"/>
</dbReference>
<evidence type="ECO:0000256" key="1">
    <source>
        <dbReference type="ARBA" id="ARBA00023015"/>
    </source>
</evidence>
<feature type="domain" description="HTH gntR-type" evidence="4">
    <location>
        <begin position="3"/>
        <end position="71"/>
    </location>
</feature>
<dbReference type="Gene3D" id="3.40.1410.10">
    <property type="entry name" value="Chorismate lyase-like"/>
    <property type="match status" value="1"/>
</dbReference>
<dbReference type="GO" id="GO:0003677">
    <property type="term" value="F:DNA binding"/>
    <property type="evidence" value="ECO:0007669"/>
    <property type="project" value="UniProtKB-KW"/>
</dbReference>
<dbReference type="PANTHER" id="PTHR44846:SF17">
    <property type="entry name" value="GNTR-FAMILY TRANSCRIPTIONAL REGULATOR"/>
    <property type="match status" value="1"/>
</dbReference>
<protein>
    <submittedName>
        <fullName evidence="5">GntR family transcriptional regulator</fullName>
    </submittedName>
</protein>
<dbReference type="InterPro" id="IPR036388">
    <property type="entry name" value="WH-like_DNA-bd_sf"/>
</dbReference>
<keyword evidence="3" id="KW-0804">Transcription</keyword>
<dbReference type="InterPro" id="IPR050679">
    <property type="entry name" value="Bact_HTH_transcr_reg"/>
</dbReference>
<dbReference type="Pfam" id="PF07702">
    <property type="entry name" value="UTRA"/>
    <property type="match status" value="1"/>
</dbReference>
<evidence type="ECO:0000313" key="5">
    <source>
        <dbReference type="EMBL" id="SAL15711.1"/>
    </source>
</evidence>
<proteinExistence type="predicted"/>
<dbReference type="SUPFAM" id="SSF64288">
    <property type="entry name" value="Chorismate lyase-like"/>
    <property type="match status" value="1"/>
</dbReference>
<sequence>MNRPHFAEIARELTESIASGRYPVGSYLPTELELRDHYQTSRHTVRAALHELQQLGLVSRRKNAGTRVESAQPRNDFRPSLASLDDLVQFGSQHLRLVQSTAEVVATGKLAKALRCTDGTRWLRISSLRVDGDRESPPVGWTDVYIDSAYTDVAETARSQPGTLISSLIEASHGRRIAEIQQGVQAIIVSDEMARRLRVETGTAALEIVRRYLDAAGDTFEVTISVHPAERFSMSMRLLRSDS</sequence>
<dbReference type="SMART" id="SM00866">
    <property type="entry name" value="UTRA"/>
    <property type="match status" value="1"/>
</dbReference>
<keyword evidence="2" id="KW-0238">DNA-binding</keyword>
<keyword evidence="1" id="KW-0805">Transcription regulation</keyword>
<dbReference type="RefSeq" id="WP_087642651.1">
    <property type="nucleotide sequence ID" value="NZ_FCON02000002.1"/>
</dbReference>
<dbReference type="InterPro" id="IPR028978">
    <property type="entry name" value="Chorismate_lyase_/UTRA_dom_sf"/>
</dbReference>
<dbReference type="PROSITE" id="PS50949">
    <property type="entry name" value="HTH_GNTR"/>
    <property type="match status" value="1"/>
</dbReference>
<dbReference type="InterPro" id="IPR000524">
    <property type="entry name" value="Tscrpt_reg_HTH_GntR"/>
</dbReference>
<evidence type="ECO:0000259" key="4">
    <source>
        <dbReference type="PROSITE" id="PS50949"/>
    </source>
</evidence>
<dbReference type="InterPro" id="IPR011663">
    <property type="entry name" value="UTRA"/>
</dbReference>
<dbReference type="SMART" id="SM00345">
    <property type="entry name" value="HTH_GNTR"/>
    <property type="match status" value="1"/>
</dbReference>
<dbReference type="Pfam" id="PF00392">
    <property type="entry name" value="GntR"/>
    <property type="match status" value="1"/>
</dbReference>
<comment type="caution">
    <text evidence="5">The sequence shown here is derived from an EMBL/GenBank/DDBJ whole genome shotgun (WGS) entry which is preliminary data.</text>
</comment>
<dbReference type="GO" id="GO:0003700">
    <property type="term" value="F:DNA-binding transcription factor activity"/>
    <property type="evidence" value="ECO:0007669"/>
    <property type="project" value="InterPro"/>
</dbReference>
<dbReference type="EMBL" id="FCON02000002">
    <property type="protein sequence ID" value="SAL15711.1"/>
    <property type="molecule type" value="Genomic_DNA"/>
</dbReference>
<dbReference type="InterPro" id="IPR036390">
    <property type="entry name" value="WH_DNA-bd_sf"/>
</dbReference>
<gene>
    <name evidence="5" type="ORF">AWB68_00376</name>
</gene>
<evidence type="ECO:0000256" key="2">
    <source>
        <dbReference type="ARBA" id="ARBA00023125"/>
    </source>
</evidence>
<dbReference type="Gene3D" id="1.10.10.10">
    <property type="entry name" value="Winged helix-like DNA-binding domain superfamily/Winged helix DNA-binding domain"/>
    <property type="match status" value="1"/>
</dbReference>
<evidence type="ECO:0000313" key="6">
    <source>
        <dbReference type="Proteomes" id="UP000054770"/>
    </source>
</evidence>
<keyword evidence="6" id="KW-1185">Reference proteome</keyword>
<reference evidence="5" key="1">
    <citation type="submission" date="2016-01" db="EMBL/GenBank/DDBJ databases">
        <authorList>
            <person name="Peeters C."/>
        </authorList>
    </citation>
    <scope>NUCLEOTIDE SEQUENCE [LARGE SCALE GENOMIC DNA]</scope>
    <source>
        <strain evidence="5">LMG 22940</strain>
    </source>
</reference>
<dbReference type="OrthoDB" id="7363114at2"/>
<evidence type="ECO:0000256" key="3">
    <source>
        <dbReference type="ARBA" id="ARBA00023163"/>
    </source>
</evidence>